<keyword evidence="4" id="KW-1185">Reference proteome</keyword>
<dbReference type="PANTHER" id="PTHR31088">
    <property type="entry name" value="MEMBRANE-ASSOCIATED PROTEIN VIPP1, CHLOROPLASTIC"/>
    <property type="match status" value="1"/>
</dbReference>
<evidence type="ECO:0000313" key="4">
    <source>
        <dbReference type="Proteomes" id="UP000799092"/>
    </source>
</evidence>
<dbReference type="PANTHER" id="PTHR31088:SF6">
    <property type="entry name" value="PHAGE SHOCK PROTEIN A"/>
    <property type="match status" value="1"/>
</dbReference>
<dbReference type="AlphaFoldDB" id="A0A6A8DED5"/>
<evidence type="ECO:0000256" key="2">
    <source>
        <dbReference type="SAM" id="Coils"/>
    </source>
</evidence>
<dbReference type="EMBL" id="WJNG01000013">
    <property type="protein sequence ID" value="MRH44058.1"/>
    <property type="molecule type" value="Genomic_DNA"/>
</dbReference>
<sequence length="209" mass="24476">MSNLLTRIKDSIAADFHEVLDQKEQKNPIGHLNQYVRECEQEVRKMKLLVEKQYVIKQEFTRELNQAKSMASKRKRQAELALEAGEQELHQHAHEEQLQYENRVSELTGITDKTIKELETLEAKYVQMKHKLKDLYVKKMDLTGRENVARAHSGMNKVLHSDLVAKSTSKFSEMESYIERLENKVKSDYRLHTLDAKLAELEKNYTTSK</sequence>
<keyword evidence="2" id="KW-0175">Coiled coil</keyword>
<dbReference type="RefSeq" id="WP_153737664.1">
    <property type="nucleotide sequence ID" value="NZ_WJNG01000013.1"/>
</dbReference>
<comment type="caution">
    <text evidence="3">The sequence shown here is derived from an EMBL/GenBank/DDBJ whole genome shotgun (WGS) entry which is preliminary data.</text>
</comment>
<organism evidence="3 4">
    <name type="scientific">Aquibacillus halophilus</name>
    <dbReference type="NCBI Taxonomy" id="930132"/>
    <lineage>
        <taxon>Bacteria</taxon>
        <taxon>Bacillati</taxon>
        <taxon>Bacillota</taxon>
        <taxon>Bacilli</taxon>
        <taxon>Bacillales</taxon>
        <taxon>Bacillaceae</taxon>
        <taxon>Aquibacillus</taxon>
    </lineage>
</organism>
<name>A0A6A8DED5_9BACI</name>
<proteinExistence type="inferred from homology"/>
<reference evidence="3" key="1">
    <citation type="submission" date="2019-11" db="EMBL/GenBank/DDBJ databases">
        <authorList>
            <person name="Li J."/>
        </authorList>
    </citation>
    <scope>NUCLEOTIDE SEQUENCE</scope>
    <source>
        <strain evidence="3">B6B</strain>
    </source>
</reference>
<dbReference type="Proteomes" id="UP000799092">
    <property type="component" value="Unassembled WGS sequence"/>
</dbReference>
<dbReference type="Pfam" id="PF04012">
    <property type="entry name" value="PspA_IM30"/>
    <property type="match status" value="1"/>
</dbReference>
<dbReference type="InterPro" id="IPR007157">
    <property type="entry name" value="PspA_VIPP1"/>
</dbReference>
<gene>
    <name evidence="3" type="ORF">GH741_15550</name>
</gene>
<evidence type="ECO:0000313" key="3">
    <source>
        <dbReference type="EMBL" id="MRH44058.1"/>
    </source>
</evidence>
<dbReference type="OrthoDB" id="2366053at2"/>
<accession>A0A6A8DED5</accession>
<evidence type="ECO:0000256" key="1">
    <source>
        <dbReference type="ARBA" id="ARBA00043985"/>
    </source>
</evidence>
<feature type="coiled-coil region" evidence="2">
    <location>
        <begin position="75"/>
        <end position="138"/>
    </location>
</feature>
<protein>
    <submittedName>
        <fullName evidence="3">PspA/IM30 family protein</fullName>
    </submittedName>
</protein>
<comment type="similarity">
    <text evidence="1">Belongs to the PspA/Vipp/IM30 family.</text>
</comment>